<accession>A0ABP9GLG7</accession>
<name>A0ABP9GLG7_9ACTN</name>
<proteinExistence type="predicted"/>
<feature type="compositionally biased region" description="Basic residues" evidence="1">
    <location>
        <begin position="16"/>
        <end position="25"/>
    </location>
</feature>
<evidence type="ECO:0000313" key="2">
    <source>
        <dbReference type="EMBL" id="GAA4947014.1"/>
    </source>
</evidence>
<gene>
    <name evidence="2" type="ORF">GCM10023224_33230</name>
</gene>
<protein>
    <submittedName>
        <fullName evidence="2">Uncharacterized protein</fullName>
    </submittedName>
</protein>
<keyword evidence="3" id="KW-1185">Reference proteome</keyword>
<feature type="compositionally biased region" description="Low complexity" evidence="1">
    <location>
        <begin position="26"/>
        <end position="40"/>
    </location>
</feature>
<sequence length="72" mass="7855">MNRPVSPAPQTSRTAPARRRARTAARLRSSAPAPAAPQQREAAESVASDRPLLSWVLVTDDSGRTHPEARWI</sequence>
<comment type="caution">
    <text evidence="2">The sequence shown here is derived from an EMBL/GenBank/DDBJ whole genome shotgun (WGS) entry which is preliminary data.</text>
</comment>
<organism evidence="2 3">
    <name type="scientific">Streptomonospora halophila</name>
    <dbReference type="NCBI Taxonomy" id="427369"/>
    <lineage>
        <taxon>Bacteria</taxon>
        <taxon>Bacillati</taxon>
        <taxon>Actinomycetota</taxon>
        <taxon>Actinomycetes</taxon>
        <taxon>Streptosporangiales</taxon>
        <taxon>Nocardiopsidaceae</taxon>
        <taxon>Streptomonospora</taxon>
    </lineage>
</organism>
<evidence type="ECO:0000256" key="1">
    <source>
        <dbReference type="SAM" id="MobiDB-lite"/>
    </source>
</evidence>
<dbReference type="Proteomes" id="UP001499993">
    <property type="component" value="Unassembled WGS sequence"/>
</dbReference>
<dbReference type="EMBL" id="BAABIK010000018">
    <property type="protein sequence ID" value="GAA4947014.1"/>
    <property type="molecule type" value="Genomic_DNA"/>
</dbReference>
<feature type="region of interest" description="Disordered" evidence="1">
    <location>
        <begin position="1"/>
        <end position="49"/>
    </location>
</feature>
<reference evidence="3" key="1">
    <citation type="journal article" date="2019" name="Int. J. Syst. Evol. Microbiol.">
        <title>The Global Catalogue of Microorganisms (GCM) 10K type strain sequencing project: providing services to taxonomists for standard genome sequencing and annotation.</title>
        <authorList>
            <consortium name="The Broad Institute Genomics Platform"/>
            <consortium name="The Broad Institute Genome Sequencing Center for Infectious Disease"/>
            <person name="Wu L."/>
            <person name="Ma J."/>
        </authorList>
    </citation>
    <scope>NUCLEOTIDE SEQUENCE [LARGE SCALE GENOMIC DNA]</scope>
    <source>
        <strain evidence="3">JCM 18123</strain>
    </source>
</reference>
<evidence type="ECO:0000313" key="3">
    <source>
        <dbReference type="Proteomes" id="UP001499993"/>
    </source>
</evidence>